<keyword evidence="6 7" id="KW-0472">Membrane</keyword>
<dbReference type="RefSeq" id="WP_250918505.1">
    <property type="nucleotide sequence ID" value="NZ_JAMQAW010000007.1"/>
</dbReference>
<feature type="transmembrane region" description="Helical" evidence="8">
    <location>
        <begin position="355"/>
        <end position="374"/>
    </location>
</feature>
<comment type="subcellular location">
    <subcellularLocation>
        <location evidence="1">Membrane</location>
        <topology evidence="1">Multi-pass membrane protein</topology>
    </subcellularLocation>
</comment>
<feature type="transmembrane region" description="Helical" evidence="8">
    <location>
        <begin position="40"/>
        <end position="61"/>
    </location>
</feature>
<feature type="transmembrane region" description="Helical" evidence="8">
    <location>
        <begin position="111"/>
        <end position="136"/>
    </location>
</feature>
<proteinExistence type="inferred from homology"/>
<comment type="caution">
    <text evidence="9">The sequence shown here is derived from an EMBL/GenBank/DDBJ whole genome shotgun (WGS) entry which is preliminary data.</text>
</comment>
<evidence type="ECO:0000256" key="4">
    <source>
        <dbReference type="ARBA" id="ARBA00022692"/>
    </source>
</evidence>
<feature type="transmembrane region" description="Helical" evidence="8">
    <location>
        <begin position="432"/>
        <end position="449"/>
    </location>
</feature>
<dbReference type="Gene3D" id="1.10.4160.10">
    <property type="entry name" value="Hydantoin permease"/>
    <property type="match status" value="1"/>
</dbReference>
<feature type="transmembrane region" description="Helical" evidence="8">
    <location>
        <begin position="323"/>
        <end position="343"/>
    </location>
</feature>
<feature type="transmembrane region" description="Helical" evidence="8">
    <location>
        <begin position="249"/>
        <end position="274"/>
    </location>
</feature>
<evidence type="ECO:0000256" key="7">
    <source>
        <dbReference type="PIRNR" id="PIRNR002744"/>
    </source>
</evidence>
<dbReference type="PANTHER" id="PTHR31806">
    <property type="entry name" value="PURINE-CYTOSINE PERMEASE FCY2-RELATED"/>
    <property type="match status" value="1"/>
</dbReference>
<dbReference type="PANTHER" id="PTHR31806:SF1">
    <property type="entry name" value="PURINE-CYTOSINE PERMEASE FCY2-RELATED"/>
    <property type="match status" value="1"/>
</dbReference>
<feature type="transmembrane region" description="Helical" evidence="8">
    <location>
        <begin position="394"/>
        <end position="412"/>
    </location>
</feature>
<organism evidence="9 10">
    <name type="scientific">Streptomyces albipurpureus</name>
    <dbReference type="NCBI Taxonomy" id="2897419"/>
    <lineage>
        <taxon>Bacteria</taxon>
        <taxon>Bacillati</taxon>
        <taxon>Actinomycetota</taxon>
        <taxon>Actinomycetes</taxon>
        <taxon>Kitasatosporales</taxon>
        <taxon>Streptomycetaceae</taxon>
        <taxon>Streptomyces</taxon>
    </lineage>
</organism>
<feature type="transmembrane region" description="Helical" evidence="8">
    <location>
        <begin position="142"/>
        <end position="165"/>
    </location>
</feature>
<accession>A0ABT0ULL3</accession>
<keyword evidence="5 8" id="KW-1133">Transmembrane helix</keyword>
<evidence type="ECO:0000313" key="10">
    <source>
        <dbReference type="Proteomes" id="UP001431429"/>
    </source>
</evidence>
<evidence type="ECO:0000256" key="2">
    <source>
        <dbReference type="ARBA" id="ARBA00008974"/>
    </source>
</evidence>
<feature type="transmembrane region" description="Helical" evidence="8">
    <location>
        <begin position="67"/>
        <end position="90"/>
    </location>
</feature>
<keyword evidence="4 8" id="KW-0812">Transmembrane</keyword>
<dbReference type="Pfam" id="PF02133">
    <property type="entry name" value="Transp_cyt_pur"/>
    <property type="match status" value="1"/>
</dbReference>
<gene>
    <name evidence="9" type="ORF">NBG84_07480</name>
</gene>
<evidence type="ECO:0000256" key="8">
    <source>
        <dbReference type="SAM" id="Phobius"/>
    </source>
</evidence>
<feature type="transmembrane region" description="Helical" evidence="8">
    <location>
        <begin position="172"/>
        <end position="190"/>
    </location>
</feature>
<comment type="similarity">
    <text evidence="2 7">Belongs to the purine-cytosine permease (2.A.39) family.</text>
</comment>
<dbReference type="EMBL" id="JAMQAW010000007">
    <property type="protein sequence ID" value="MCM2388151.1"/>
    <property type="molecule type" value="Genomic_DNA"/>
</dbReference>
<feature type="transmembrane region" description="Helical" evidence="8">
    <location>
        <begin position="210"/>
        <end position="229"/>
    </location>
</feature>
<sequence>MEREASGKAGNDSPELIESKGIELVRPDERTGILRDQTTLWFSANVQFAALTAGALSTAIFGLDFLWAAVAIVLGTGLGSAALAILAGAGPRVGAAQLVQSRAPFGHYGNLLPAAAFFLTATGWFAVSVVLGVFTVQALVDVPFAIACVLFGVAIVAIAVFGYRVIHAVEKVLSVILLVLFLIVTGYALFRVDFGVSVDGLSDQHLGVGGAFATVAAICAARCLGFAAAASDYSRYLPAETRPKDVARYVFAGSFVGGTWMGLVGAALGLVAAIGSPADLITGILPTALGVIAMIALMLSTAASSCIDIYSSSLATLVMGFPLKRWVSAVIVGGLGVLAAWYAGTNDYYRSFETFLIFLGYWLGPWVAIMLVQLRVGPRGAVLERRLYDRTYRVGPGLIAWVIGFAASIPFMNQFDIYIGPFAKANPGAGDLTSLIGAVVAALAYAVLARRGKPAPVRPALSTEG</sequence>
<dbReference type="InterPro" id="IPR001248">
    <property type="entry name" value="Pur-cyt_permease"/>
</dbReference>
<feature type="transmembrane region" description="Helical" evidence="8">
    <location>
        <begin position="280"/>
        <end position="302"/>
    </location>
</feature>
<keyword evidence="10" id="KW-1185">Reference proteome</keyword>
<evidence type="ECO:0000256" key="5">
    <source>
        <dbReference type="ARBA" id="ARBA00022989"/>
    </source>
</evidence>
<evidence type="ECO:0000313" key="9">
    <source>
        <dbReference type="EMBL" id="MCM2388151.1"/>
    </source>
</evidence>
<evidence type="ECO:0000256" key="3">
    <source>
        <dbReference type="ARBA" id="ARBA00022448"/>
    </source>
</evidence>
<dbReference type="Proteomes" id="UP001431429">
    <property type="component" value="Unassembled WGS sequence"/>
</dbReference>
<evidence type="ECO:0000256" key="1">
    <source>
        <dbReference type="ARBA" id="ARBA00004141"/>
    </source>
</evidence>
<keyword evidence="3 7" id="KW-0813">Transport</keyword>
<name>A0ABT0ULL3_9ACTN</name>
<reference evidence="9" key="1">
    <citation type="submission" date="2022-06" db="EMBL/GenBank/DDBJ databases">
        <title>Genome public.</title>
        <authorList>
            <person name="Sun Q."/>
        </authorList>
    </citation>
    <scope>NUCLEOTIDE SEQUENCE</scope>
    <source>
        <strain evidence="9">CWNU-1</strain>
    </source>
</reference>
<dbReference type="InterPro" id="IPR026030">
    <property type="entry name" value="Pur-cyt_permease_Fcy2/21/22"/>
</dbReference>
<dbReference type="PIRSF" id="PIRSF002744">
    <property type="entry name" value="Pur-cyt_permease"/>
    <property type="match status" value="1"/>
</dbReference>
<evidence type="ECO:0000256" key="6">
    <source>
        <dbReference type="ARBA" id="ARBA00023136"/>
    </source>
</evidence>
<protein>
    <submittedName>
        <fullName evidence="9">Cytosine permease</fullName>
    </submittedName>
</protein>